<dbReference type="GO" id="GO:0046872">
    <property type="term" value="F:metal ion binding"/>
    <property type="evidence" value="ECO:0007669"/>
    <property type="project" value="UniProtKB-KW"/>
</dbReference>
<evidence type="ECO:0000256" key="5">
    <source>
        <dbReference type="ARBA" id="ARBA00024029"/>
    </source>
</evidence>
<dbReference type="PANTHER" id="PTHR35005:SF1">
    <property type="entry name" value="2-AMINO-5-FORMYLAMINO-6-RIBOSYLAMINOPYRIMIDIN-4(3H)-ONE 5'-MONOPHOSPHATE DEFORMYLASE"/>
    <property type="match status" value="1"/>
</dbReference>
<comment type="similarity">
    <text evidence="5">Belongs to the creatininase superfamily.</text>
</comment>
<evidence type="ECO:0000256" key="2">
    <source>
        <dbReference type="ARBA" id="ARBA00022723"/>
    </source>
</evidence>
<dbReference type="SUPFAM" id="SSF102215">
    <property type="entry name" value="Creatininase"/>
    <property type="match status" value="1"/>
</dbReference>
<keyword evidence="4" id="KW-0862">Zinc</keyword>
<evidence type="ECO:0000313" key="7">
    <source>
        <dbReference type="Proteomes" id="UP000198937"/>
    </source>
</evidence>
<keyword evidence="2" id="KW-0479">Metal-binding</keyword>
<sequence>MTLWTIATAADEARRRATVAVLPIGSFEQHGPHLPLATDTIVASAIATALAERYDLFLLPPITLSCSHEHAAWRGTVSLSSTTLTAIINDVVASLHGQGIDRLVLVNGHGGNYVLSNIVQEANTDRPRLALFPGRQDWDQARHDAGLQSTTHDDMHAGEIETSILLHAAPDAVGSDFGTADHLTERPHLLTLGMTAYTSTGVIGQPSLAAEAKGQAVLASLARSFEDTLTMLTRQ</sequence>
<dbReference type="EMBL" id="FMIA01000002">
    <property type="protein sequence ID" value="SCL48283.1"/>
    <property type="molecule type" value="Genomic_DNA"/>
</dbReference>
<evidence type="ECO:0000256" key="3">
    <source>
        <dbReference type="ARBA" id="ARBA00022801"/>
    </source>
</evidence>
<dbReference type="PANTHER" id="PTHR35005">
    <property type="entry name" value="3-DEHYDRO-SCYLLO-INOSOSE HYDROLASE"/>
    <property type="match status" value="1"/>
</dbReference>
<dbReference type="InterPro" id="IPR003785">
    <property type="entry name" value="Creatininase/forma_Hydrolase"/>
</dbReference>
<dbReference type="OrthoDB" id="9801445at2"/>
<comment type="cofactor">
    <cofactor evidence="1">
        <name>Zn(2+)</name>
        <dbReference type="ChEBI" id="CHEBI:29105"/>
    </cofactor>
</comment>
<dbReference type="Pfam" id="PF02633">
    <property type="entry name" value="Creatininase"/>
    <property type="match status" value="1"/>
</dbReference>
<evidence type="ECO:0000256" key="4">
    <source>
        <dbReference type="ARBA" id="ARBA00022833"/>
    </source>
</evidence>
<accession>A0A1C6U2X6</accession>
<keyword evidence="7" id="KW-1185">Reference proteome</keyword>
<dbReference type="GO" id="GO:0009231">
    <property type="term" value="P:riboflavin biosynthetic process"/>
    <property type="evidence" value="ECO:0007669"/>
    <property type="project" value="TreeGrafter"/>
</dbReference>
<proteinExistence type="inferred from homology"/>
<evidence type="ECO:0000256" key="1">
    <source>
        <dbReference type="ARBA" id="ARBA00001947"/>
    </source>
</evidence>
<organism evidence="6 7">
    <name type="scientific">Micromonospora yangpuensis</name>
    <dbReference type="NCBI Taxonomy" id="683228"/>
    <lineage>
        <taxon>Bacteria</taxon>
        <taxon>Bacillati</taxon>
        <taxon>Actinomycetota</taxon>
        <taxon>Actinomycetes</taxon>
        <taxon>Micromonosporales</taxon>
        <taxon>Micromonosporaceae</taxon>
        <taxon>Micromonospora</taxon>
    </lineage>
</organism>
<dbReference type="Gene3D" id="3.40.50.10310">
    <property type="entry name" value="Creatininase"/>
    <property type="match status" value="1"/>
</dbReference>
<dbReference type="Proteomes" id="UP000198937">
    <property type="component" value="Unassembled WGS sequence"/>
</dbReference>
<keyword evidence="3 6" id="KW-0378">Hydrolase</keyword>
<dbReference type="AlphaFoldDB" id="A0A1C6U2X6"/>
<reference evidence="6 7" key="1">
    <citation type="submission" date="2016-06" db="EMBL/GenBank/DDBJ databases">
        <authorList>
            <person name="Kjaerup R.B."/>
            <person name="Dalgaard T.S."/>
            <person name="Juul-Madsen H.R."/>
        </authorList>
    </citation>
    <scope>NUCLEOTIDE SEQUENCE [LARGE SCALE GENOMIC DNA]</scope>
    <source>
        <strain evidence="6 7">DSM 45577</strain>
    </source>
</reference>
<protein>
    <submittedName>
        <fullName evidence="6">Creatinine amidohydrolase</fullName>
    </submittedName>
</protein>
<evidence type="ECO:0000313" key="6">
    <source>
        <dbReference type="EMBL" id="SCL48283.1"/>
    </source>
</evidence>
<dbReference type="InterPro" id="IPR024087">
    <property type="entry name" value="Creatininase-like_sf"/>
</dbReference>
<dbReference type="RefSeq" id="WP_091434060.1">
    <property type="nucleotide sequence ID" value="NZ_BMMJ01000006.1"/>
</dbReference>
<dbReference type="STRING" id="683228.GA0070617_0830"/>
<gene>
    <name evidence="6" type="ORF">GA0070617_0830</name>
</gene>
<dbReference type="GO" id="GO:0016811">
    <property type="term" value="F:hydrolase activity, acting on carbon-nitrogen (but not peptide) bonds, in linear amides"/>
    <property type="evidence" value="ECO:0007669"/>
    <property type="project" value="TreeGrafter"/>
</dbReference>
<name>A0A1C6U2X6_9ACTN</name>